<protein>
    <submittedName>
        <fullName evidence="1">Uncharacterized protein</fullName>
    </submittedName>
</protein>
<name>A0A368SK08_SETIT</name>
<reference evidence="1" key="2">
    <citation type="submission" date="2015-07" db="EMBL/GenBank/DDBJ databases">
        <authorList>
            <person name="Noorani M."/>
        </authorList>
    </citation>
    <scope>NUCLEOTIDE SEQUENCE</scope>
    <source>
        <strain evidence="1">Yugu1</strain>
    </source>
</reference>
<organism evidence="1">
    <name type="scientific">Setaria italica</name>
    <name type="common">Foxtail millet</name>
    <name type="synonym">Panicum italicum</name>
    <dbReference type="NCBI Taxonomy" id="4555"/>
    <lineage>
        <taxon>Eukaryota</taxon>
        <taxon>Viridiplantae</taxon>
        <taxon>Streptophyta</taxon>
        <taxon>Embryophyta</taxon>
        <taxon>Tracheophyta</taxon>
        <taxon>Spermatophyta</taxon>
        <taxon>Magnoliopsida</taxon>
        <taxon>Liliopsida</taxon>
        <taxon>Poales</taxon>
        <taxon>Poaceae</taxon>
        <taxon>PACMAD clade</taxon>
        <taxon>Panicoideae</taxon>
        <taxon>Panicodae</taxon>
        <taxon>Paniceae</taxon>
        <taxon>Cenchrinae</taxon>
        <taxon>Setaria</taxon>
    </lineage>
</organism>
<sequence>MGQRAEAGAHVVLASHAAKHMNLTSDFLSVVSDVLVDCKALVVILSISTTCSSTAKRQW</sequence>
<gene>
    <name evidence="1" type="ORF">SETIT_9G240700v2</name>
</gene>
<proteinExistence type="predicted"/>
<dbReference type="EMBL" id="CM003536">
    <property type="protein sequence ID" value="RCV42747.1"/>
    <property type="molecule type" value="Genomic_DNA"/>
</dbReference>
<reference evidence="1" key="1">
    <citation type="journal article" date="2012" name="Nat. Biotechnol.">
        <title>Reference genome sequence of the model plant Setaria.</title>
        <authorList>
            <person name="Bennetzen J.L."/>
            <person name="Schmutz J."/>
            <person name="Wang H."/>
            <person name="Percifield R."/>
            <person name="Hawkins J."/>
            <person name="Pontaroli A.C."/>
            <person name="Estep M."/>
            <person name="Feng L."/>
            <person name="Vaughn J.N."/>
            <person name="Grimwood J."/>
            <person name="Jenkins J."/>
            <person name="Barry K."/>
            <person name="Lindquist E."/>
            <person name="Hellsten U."/>
            <person name="Deshpande S."/>
            <person name="Wang X."/>
            <person name="Wu X."/>
            <person name="Mitros T."/>
            <person name="Triplett J."/>
            <person name="Yang X."/>
            <person name="Ye C.Y."/>
            <person name="Mauro-Herrera M."/>
            <person name="Wang L."/>
            <person name="Li P."/>
            <person name="Sharma M."/>
            <person name="Sharma R."/>
            <person name="Ronald P.C."/>
            <person name="Panaud O."/>
            <person name="Kellogg E.A."/>
            <person name="Brutnell T.P."/>
            <person name="Doust A.N."/>
            <person name="Tuskan G.A."/>
            <person name="Rokhsar D."/>
            <person name="Devos K.M."/>
        </authorList>
    </citation>
    <scope>NUCLEOTIDE SEQUENCE [LARGE SCALE GENOMIC DNA]</scope>
    <source>
        <strain evidence="1">Yugu1</strain>
    </source>
</reference>
<accession>A0A368SK08</accession>
<evidence type="ECO:0000313" key="1">
    <source>
        <dbReference type="EMBL" id="RCV42747.1"/>
    </source>
</evidence>
<dbReference type="AlphaFoldDB" id="A0A368SK08"/>